<dbReference type="EMBL" id="CABITT030000004">
    <property type="protein sequence ID" value="VVB02842.1"/>
    <property type="molecule type" value="Genomic_DNA"/>
</dbReference>
<dbReference type="PANTHER" id="PTHR14379:SF3">
    <property type="entry name" value="MEIOSIS REGULATOR AND MRNA STABILITY FACTOR 1"/>
    <property type="match status" value="1"/>
</dbReference>
<evidence type="ECO:0000313" key="3">
    <source>
        <dbReference type="Proteomes" id="UP000489600"/>
    </source>
</evidence>
<protein>
    <recommendedName>
        <fullName evidence="4">NYN domain-containing protein</fullName>
    </recommendedName>
</protein>
<feature type="region of interest" description="Disordered" evidence="1">
    <location>
        <begin position="181"/>
        <end position="207"/>
    </location>
</feature>
<dbReference type="InterPro" id="IPR024768">
    <property type="entry name" value="Marf1"/>
</dbReference>
<dbReference type="PANTHER" id="PTHR14379">
    <property type="entry name" value="LIMKAIN B LKAP"/>
    <property type="match status" value="1"/>
</dbReference>
<reference evidence="2" key="1">
    <citation type="submission" date="2019-07" db="EMBL/GenBank/DDBJ databases">
        <authorList>
            <person name="Dittberner H."/>
        </authorList>
    </citation>
    <scope>NUCLEOTIDE SEQUENCE [LARGE SCALE GENOMIC DNA]</scope>
</reference>
<accession>A0A565BMM3</accession>
<proteinExistence type="predicted"/>
<comment type="caution">
    <text evidence="2">The sequence shown here is derived from an EMBL/GenBank/DDBJ whole genome shotgun (WGS) entry which is preliminary data.</text>
</comment>
<dbReference type="Proteomes" id="UP000489600">
    <property type="component" value="Unassembled WGS sequence"/>
</dbReference>
<evidence type="ECO:0000313" key="2">
    <source>
        <dbReference type="EMBL" id="VVB02842.1"/>
    </source>
</evidence>
<organism evidence="2 3">
    <name type="scientific">Arabis nemorensis</name>
    <dbReference type="NCBI Taxonomy" id="586526"/>
    <lineage>
        <taxon>Eukaryota</taxon>
        <taxon>Viridiplantae</taxon>
        <taxon>Streptophyta</taxon>
        <taxon>Embryophyta</taxon>
        <taxon>Tracheophyta</taxon>
        <taxon>Spermatophyta</taxon>
        <taxon>Magnoliopsida</taxon>
        <taxon>eudicotyledons</taxon>
        <taxon>Gunneridae</taxon>
        <taxon>Pentapetalae</taxon>
        <taxon>rosids</taxon>
        <taxon>malvids</taxon>
        <taxon>Brassicales</taxon>
        <taxon>Brassicaceae</taxon>
        <taxon>Arabideae</taxon>
        <taxon>Arabis</taxon>
    </lineage>
</organism>
<feature type="region of interest" description="Disordered" evidence="1">
    <location>
        <begin position="1"/>
        <end position="24"/>
    </location>
</feature>
<sequence length="207" mass="24123">MSYREKQSLHEEHERRRDKKRARSCDPILTGTKVPDCCVPLRSPRPFTAVFWDLEDCSIFDKDSTLLIYQNINSNLASKGYRGKMSIYAYAEKNKLSDKLMSDLPDAGITLPPEDNPVHHHGPQRANLIVISNNIREETQSWDSLCAMKGRGYHVLLVNRDGKLPSRSLRTATTKWLFKKPRECSDRRRSRKRDESDKSHRLSRRRK</sequence>
<keyword evidence="3" id="KW-1185">Reference proteome</keyword>
<evidence type="ECO:0000256" key="1">
    <source>
        <dbReference type="SAM" id="MobiDB-lite"/>
    </source>
</evidence>
<dbReference type="CDD" id="cd10910">
    <property type="entry name" value="PIN_limkain_b1_N_like"/>
    <property type="match status" value="1"/>
</dbReference>
<gene>
    <name evidence="2" type="ORF">ANE_LOCUS13286</name>
</gene>
<name>A0A565BMM3_9BRAS</name>
<feature type="compositionally biased region" description="Basic and acidic residues" evidence="1">
    <location>
        <begin position="181"/>
        <end position="200"/>
    </location>
</feature>
<feature type="compositionally biased region" description="Basic and acidic residues" evidence="1">
    <location>
        <begin position="1"/>
        <end position="15"/>
    </location>
</feature>
<dbReference type="GO" id="GO:0005777">
    <property type="term" value="C:peroxisome"/>
    <property type="evidence" value="ECO:0007669"/>
    <property type="project" value="InterPro"/>
</dbReference>
<evidence type="ECO:0008006" key="4">
    <source>
        <dbReference type="Google" id="ProtNLM"/>
    </source>
</evidence>
<dbReference type="AlphaFoldDB" id="A0A565BMM3"/>
<dbReference type="GO" id="GO:0010468">
    <property type="term" value="P:regulation of gene expression"/>
    <property type="evidence" value="ECO:0007669"/>
    <property type="project" value="InterPro"/>
</dbReference>